<dbReference type="PANTHER" id="PTHR11712:SF336">
    <property type="entry name" value="3-OXOACYL-[ACYL-CARRIER-PROTEIN] SYNTHASE, MITOCHONDRIAL"/>
    <property type="match status" value="1"/>
</dbReference>
<evidence type="ECO:0000256" key="14">
    <source>
        <dbReference type="PIRNR" id="PIRNR000447"/>
    </source>
</evidence>
<comment type="similarity">
    <text evidence="2 14 16">Belongs to the thiolase-like superfamily. Beta-ketoacyl-ACP synthases family.</text>
</comment>
<keyword evidence="8" id="KW-0443">Lipid metabolism</keyword>
<gene>
    <name evidence="18" type="ORF">RUMCAL_02193</name>
</gene>
<keyword evidence="7" id="KW-0276">Fatty acid metabolism</keyword>
<evidence type="ECO:0000256" key="16">
    <source>
        <dbReference type="RuleBase" id="RU003694"/>
    </source>
</evidence>
<dbReference type="UniPathway" id="UPA00094"/>
<dbReference type="eggNOG" id="COG0304">
    <property type="taxonomic scope" value="Bacteria"/>
</dbReference>
<evidence type="ECO:0000256" key="4">
    <source>
        <dbReference type="ARBA" id="ARBA00014657"/>
    </source>
</evidence>
<name>U2M353_9FIRM</name>
<dbReference type="NCBIfam" id="TIGR03150">
    <property type="entry name" value="fabF"/>
    <property type="match status" value="1"/>
</dbReference>
<dbReference type="Gene3D" id="3.40.47.10">
    <property type="match status" value="1"/>
</dbReference>
<evidence type="ECO:0000256" key="10">
    <source>
        <dbReference type="ARBA" id="ARBA00023315"/>
    </source>
</evidence>
<dbReference type="InterPro" id="IPR014030">
    <property type="entry name" value="Ketoacyl_synth_N"/>
</dbReference>
<dbReference type="InterPro" id="IPR014031">
    <property type="entry name" value="Ketoacyl_synth_C"/>
</dbReference>
<protein>
    <recommendedName>
        <fullName evidence="4 14">3-oxoacyl-[acyl-carrier-protein] synthase 2</fullName>
        <ecNumber evidence="3 14">2.3.1.179</ecNumber>
    </recommendedName>
</protein>
<evidence type="ECO:0000256" key="15">
    <source>
        <dbReference type="PIRSR" id="PIRSR000447-1"/>
    </source>
</evidence>
<evidence type="ECO:0000256" key="3">
    <source>
        <dbReference type="ARBA" id="ARBA00012356"/>
    </source>
</evidence>
<evidence type="ECO:0000256" key="13">
    <source>
        <dbReference type="ARBA" id="ARBA00047659"/>
    </source>
</evidence>
<feature type="active site" description="For beta-ketoacyl synthase activity" evidence="15">
    <location>
        <position position="162"/>
    </location>
</feature>
<evidence type="ECO:0000256" key="12">
    <source>
        <dbReference type="ARBA" id="ARBA00047318"/>
    </source>
</evidence>
<evidence type="ECO:0000256" key="1">
    <source>
        <dbReference type="ARBA" id="ARBA00005194"/>
    </source>
</evidence>
<dbReference type="Pfam" id="PF00109">
    <property type="entry name" value="ketoacyl-synt"/>
    <property type="match status" value="1"/>
</dbReference>
<evidence type="ECO:0000313" key="19">
    <source>
        <dbReference type="Proteomes" id="UP000016662"/>
    </source>
</evidence>
<evidence type="ECO:0000256" key="11">
    <source>
        <dbReference type="ARBA" id="ARBA00024006"/>
    </source>
</evidence>
<comment type="catalytic activity">
    <reaction evidence="13 14">
        <text>a fatty acyl-[ACP] + malonyl-[ACP] + H(+) = a 3-oxoacyl-[ACP] + holo-[ACP] + CO2</text>
        <dbReference type="Rhea" id="RHEA:22836"/>
        <dbReference type="Rhea" id="RHEA-COMP:9623"/>
        <dbReference type="Rhea" id="RHEA-COMP:9685"/>
        <dbReference type="Rhea" id="RHEA-COMP:9916"/>
        <dbReference type="Rhea" id="RHEA-COMP:14125"/>
        <dbReference type="ChEBI" id="CHEBI:15378"/>
        <dbReference type="ChEBI" id="CHEBI:16526"/>
        <dbReference type="ChEBI" id="CHEBI:64479"/>
        <dbReference type="ChEBI" id="CHEBI:78449"/>
        <dbReference type="ChEBI" id="CHEBI:78776"/>
        <dbReference type="ChEBI" id="CHEBI:138651"/>
    </reaction>
</comment>
<evidence type="ECO:0000256" key="2">
    <source>
        <dbReference type="ARBA" id="ARBA00008467"/>
    </source>
</evidence>
<keyword evidence="10 14" id="KW-0012">Acyltransferase</keyword>
<dbReference type="GO" id="GO:0005829">
    <property type="term" value="C:cytosol"/>
    <property type="evidence" value="ECO:0007669"/>
    <property type="project" value="TreeGrafter"/>
</dbReference>
<evidence type="ECO:0000256" key="6">
    <source>
        <dbReference type="ARBA" id="ARBA00022679"/>
    </source>
</evidence>
<accession>U2M353</accession>
<evidence type="ECO:0000256" key="9">
    <source>
        <dbReference type="ARBA" id="ARBA00023160"/>
    </source>
</evidence>
<dbReference type="CDD" id="cd00834">
    <property type="entry name" value="KAS_I_II"/>
    <property type="match status" value="1"/>
</dbReference>
<keyword evidence="5 14" id="KW-0444">Lipid biosynthesis</keyword>
<keyword evidence="9 14" id="KW-0275">Fatty acid biosynthesis</keyword>
<dbReference type="InterPro" id="IPR020841">
    <property type="entry name" value="PKS_Beta-ketoAc_synthase_dom"/>
</dbReference>
<dbReference type="Proteomes" id="UP000016662">
    <property type="component" value="Unassembled WGS sequence"/>
</dbReference>
<dbReference type="STRING" id="411473.RUMCAL_02193"/>
<dbReference type="EMBL" id="AWVF01000274">
    <property type="protein sequence ID" value="ERJ93768.1"/>
    <property type="molecule type" value="Genomic_DNA"/>
</dbReference>
<dbReference type="Pfam" id="PF02801">
    <property type="entry name" value="Ketoacyl-synt_C"/>
    <property type="match status" value="1"/>
</dbReference>
<dbReference type="InterPro" id="IPR016039">
    <property type="entry name" value="Thiolase-like"/>
</dbReference>
<dbReference type="NCBIfam" id="NF005589">
    <property type="entry name" value="PRK07314.1"/>
    <property type="match status" value="1"/>
</dbReference>
<proteinExistence type="inferred from homology"/>
<dbReference type="GO" id="GO:0004315">
    <property type="term" value="F:3-oxoacyl-[acyl-carrier-protein] synthase activity"/>
    <property type="evidence" value="ECO:0007669"/>
    <property type="project" value="UniProtKB-UniRule"/>
</dbReference>
<dbReference type="FunFam" id="3.40.47.10:FF:000018">
    <property type="entry name" value="3-oxoacyl-[acyl-carrier-protein] synthase 2"/>
    <property type="match status" value="1"/>
</dbReference>
<organism evidence="18 19">
    <name type="scientific">Ruminococcus callidus ATCC 27760</name>
    <dbReference type="NCBI Taxonomy" id="411473"/>
    <lineage>
        <taxon>Bacteria</taxon>
        <taxon>Bacillati</taxon>
        <taxon>Bacillota</taxon>
        <taxon>Clostridia</taxon>
        <taxon>Eubacteriales</taxon>
        <taxon>Oscillospiraceae</taxon>
        <taxon>Ruminococcus</taxon>
    </lineage>
</organism>
<keyword evidence="6 14" id="KW-0808">Transferase</keyword>
<dbReference type="HOGENOM" id="CLU_000022_69_2_9"/>
<keyword evidence="19" id="KW-1185">Reference proteome</keyword>
<reference evidence="18 19" key="1">
    <citation type="submission" date="2013-07" db="EMBL/GenBank/DDBJ databases">
        <authorList>
            <person name="Weinstock G."/>
            <person name="Sodergren E."/>
            <person name="Wylie T."/>
            <person name="Fulton L."/>
            <person name="Fulton R."/>
            <person name="Fronick C."/>
            <person name="O'Laughlin M."/>
            <person name="Godfrey J."/>
            <person name="Miner T."/>
            <person name="Herter B."/>
            <person name="Appelbaum E."/>
            <person name="Cordes M."/>
            <person name="Lek S."/>
            <person name="Wollam A."/>
            <person name="Pepin K.H."/>
            <person name="Palsikar V.B."/>
            <person name="Mitreva M."/>
            <person name="Wilson R.K."/>
        </authorList>
    </citation>
    <scope>NUCLEOTIDE SEQUENCE [LARGE SCALE GENOMIC DNA]</scope>
    <source>
        <strain evidence="18 19">ATCC 27760</strain>
    </source>
</reference>
<evidence type="ECO:0000256" key="8">
    <source>
        <dbReference type="ARBA" id="ARBA00023098"/>
    </source>
</evidence>
<sequence>MKRVVITGLGTVNPLGSTVEKFWENVKKGTLGVSKIDSFDTTELGVSVAGIIRDFDPAEYFERKDIRHMERFTQIAVASAIQALQDAGTDFKDMDPYRVGTIIGCGIGGIGRIEEEHDKYRAKGPGRISPFFVPMMIGNMAAGQVAIRTGFRGDNFCTTTACASATHAIGEAFRKIKDGYLDVCLCGGSESTITEFTLGGFRTMKALTTESDPAKASTPFDLNRGGFVLGEGSAVLVLEEYEHAKARGAKIYCELAGYGATCDAYHMTAPADECGASSKAMIEAYTEAGLKPEDITYINAHGTSTHLNDMLETKAVKIALGEEQARKVKINSTKSMTGHMLGGTGAVEAAVCALSIRDSFIHQTIGYTTPDPECDLDYCVDGPVEMPVNAALSNSLGFGGHNATLCFKKCTD</sequence>
<dbReference type="PROSITE" id="PS52004">
    <property type="entry name" value="KS3_2"/>
    <property type="match status" value="1"/>
</dbReference>
<dbReference type="PIRSF" id="PIRSF000447">
    <property type="entry name" value="KAS_II"/>
    <property type="match status" value="1"/>
</dbReference>
<dbReference type="SUPFAM" id="SSF53901">
    <property type="entry name" value="Thiolase-like"/>
    <property type="match status" value="2"/>
</dbReference>
<dbReference type="SMART" id="SM00825">
    <property type="entry name" value="PKS_KS"/>
    <property type="match status" value="1"/>
</dbReference>
<dbReference type="PROSITE" id="PS00606">
    <property type="entry name" value="KS3_1"/>
    <property type="match status" value="1"/>
</dbReference>
<dbReference type="InterPro" id="IPR017568">
    <property type="entry name" value="3-oxoacyl-ACP_synth-2"/>
</dbReference>
<dbReference type="GO" id="GO:0006633">
    <property type="term" value="P:fatty acid biosynthetic process"/>
    <property type="evidence" value="ECO:0007669"/>
    <property type="project" value="UniProtKB-UniRule"/>
</dbReference>
<evidence type="ECO:0000259" key="17">
    <source>
        <dbReference type="PROSITE" id="PS52004"/>
    </source>
</evidence>
<dbReference type="PANTHER" id="PTHR11712">
    <property type="entry name" value="POLYKETIDE SYNTHASE-RELATED"/>
    <property type="match status" value="1"/>
</dbReference>
<dbReference type="EC" id="2.3.1.179" evidence="3 14"/>
<dbReference type="OrthoDB" id="9808669at2"/>
<evidence type="ECO:0000313" key="18">
    <source>
        <dbReference type="EMBL" id="ERJ93768.1"/>
    </source>
</evidence>
<comment type="caution">
    <text evidence="18">The sequence shown here is derived from an EMBL/GenBank/DDBJ whole genome shotgun (WGS) entry which is preliminary data.</text>
</comment>
<feature type="domain" description="Ketosynthase family 3 (KS3)" evidence="17">
    <location>
        <begin position="1"/>
        <end position="409"/>
    </location>
</feature>
<dbReference type="InterPro" id="IPR000794">
    <property type="entry name" value="Beta-ketoacyl_synthase"/>
</dbReference>
<comment type="catalytic activity">
    <reaction evidence="12 14">
        <text>(9Z)-hexadecenoyl-[ACP] + malonyl-[ACP] + H(+) = 3-oxo-(11Z)-octadecenoyl-[ACP] + holo-[ACP] + CO2</text>
        <dbReference type="Rhea" id="RHEA:55040"/>
        <dbReference type="Rhea" id="RHEA-COMP:9623"/>
        <dbReference type="Rhea" id="RHEA-COMP:9685"/>
        <dbReference type="Rhea" id="RHEA-COMP:10800"/>
        <dbReference type="Rhea" id="RHEA-COMP:14074"/>
        <dbReference type="ChEBI" id="CHEBI:15378"/>
        <dbReference type="ChEBI" id="CHEBI:16526"/>
        <dbReference type="ChEBI" id="CHEBI:64479"/>
        <dbReference type="ChEBI" id="CHEBI:78449"/>
        <dbReference type="ChEBI" id="CHEBI:83989"/>
        <dbReference type="ChEBI" id="CHEBI:138538"/>
        <dbReference type="EC" id="2.3.1.179"/>
    </reaction>
</comment>
<dbReference type="PATRIC" id="fig|411473.3.peg.1811"/>
<comment type="pathway">
    <text evidence="1 14">Lipid metabolism; fatty acid biosynthesis.</text>
</comment>
<comment type="function">
    <text evidence="11 14">Involved in the type II fatty acid elongation cycle. Catalyzes the elongation of a wide range of acyl-ACP by the addition of two carbons from malonyl-ACP to an acyl acceptor. Can efficiently catalyze the conversion of palmitoleoyl-ACP (cis-hexadec-9-enoyl-ACP) to cis-vaccenoyl-ACP (cis-octadec-11-enoyl-ACP), an essential step in the thermal regulation of fatty acid composition.</text>
</comment>
<dbReference type="InterPro" id="IPR018201">
    <property type="entry name" value="Ketoacyl_synth_AS"/>
</dbReference>
<dbReference type="RefSeq" id="WP_021683712.1">
    <property type="nucleotide sequence ID" value="NZ_KI260510.1"/>
</dbReference>
<dbReference type="AlphaFoldDB" id="U2M353"/>
<evidence type="ECO:0000256" key="7">
    <source>
        <dbReference type="ARBA" id="ARBA00022832"/>
    </source>
</evidence>
<evidence type="ECO:0000256" key="5">
    <source>
        <dbReference type="ARBA" id="ARBA00022516"/>
    </source>
</evidence>
<dbReference type="GeneID" id="93692774"/>